<keyword evidence="4 6" id="KW-0472">Membrane</keyword>
<evidence type="ECO:0000256" key="2">
    <source>
        <dbReference type="ARBA" id="ARBA00022692"/>
    </source>
</evidence>
<organism evidence="7 8">
    <name type="scientific">Lunasporangiospora selenospora</name>
    <dbReference type="NCBI Taxonomy" id="979761"/>
    <lineage>
        <taxon>Eukaryota</taxon>
        <taxon>Fungi</taxon>
        <taxon>Fungi incertae sedis</taxon>
        <taxon>Mucoromycota</taxon>
        <taxon>Mortierellomycotina</taxon>
        <taxon>Mortierellomycetes</taxon>
        <taxon>Mortierellales</taxon>
        <taxon>Mortierellaceae</taxon>
        <taxon>Lunasporangiospora</taxon>
    </lineage>
</organism>
<feature type="compositionally biased region" description="Low complexity" evidence="5">
    <location>
        <begin position="720"/>
        <end position="730"/>
    </location>
</feature>
<feature type="compositionally biased region" description="Gly residues" evidence="5">
    <location>
        <begin position="611"/>
        <end position="620"/>
    </location>
</feature>
<keyword evidence="8" id="KW-1185">Reference proteome</keyword>
<feature type="region of interest" description="Disordered" evidence="5">
    <location>
        <begin position="366"/>
        <end position="520"/>
    </location>
</feature>
<feature type="compositionally biased region" description="Basic and acidic residues" evidence="5">
    <location>
        <begin position="444"/>
        <end position="459"/>
    </location>
</feature>
<feature type="transmembrane region" description="Helical" evidence="6">
    <location>
        <begin position="34"/>
        <end position="60"/>
    </location>
</feature>
<feature type="compositionally biased region" description="Low complexity" evidence="5">
    <location>
        <begin position="490"/>
        <end position="520"/>
    </location>
</feature>
<feature type="compositionally biased region" description="Polar residues" evidence="5">
    <location>
        <begin position="388"/>
        <end position="415"/>
    </location>
</feature>
<evidence type="ECO:0008006" key="9">
    <source>
        <dbReference type="Google" id="ProtNLM"/>
    </source>
</evidence>
<feature type="transmembrane region" description="Helical" evidence="6">
    <location>
        <begin position="72"/>
        <end position="92"/>
    </location>
</feature>
<evidence type="ECO:0000256" key="6">
    <source>
        <dbReference type="SAM" id="Phobius"/>
    </source>
</evidence>
<dbReference type="PANTHER" id="PTHR12570">
    <property type="match status" value="1"/>
</dbReference>
<evidence type="ECO:0000256" key="4">
    <source>
        <dbReference type="ARBA" id="ARBA00023136"/>
    </source>
</evidence>
<dbReference type="AlphaFoldDB" id="A0A9P6FZL1"/>
<feature type="transmembrane region" description="Helical" evidence="6">
    <location>
        <begin position="130"/>
        <end position="151"/>
    </location>
</feature>
<dbReference type="Proteomes" id="UP000780801">
    <property type="component" value="Unassembled WGS sequence"/>
</dbReference>
<proteinExistence type="predicted"/>
<accession>A0A9P6FZL1</accession>
<dbReference type="GO" id="GO:0016020">
    <property type="term" value="C:membrane"/>
    <property type="evidence" value="ECO:0007669"/>
    <property type="project" value="UniProtKB-SubCell"/>
</dbReference>
<evidence type="ECO:0000313" key="8">
    <source>
        <dbReference type="Proteomes" id="UP000780801"/>
    </source>
</evidence>
<evidence type="ECO:0000256" key="1">
    <source>
        <dbReference type="ARBA" id="ARBA00004141"/>
    </source>
</evidence>
<dbReference type="PANTHER" id="PTHR12570:SF92">
    <property type="entry name" value="SPICHTHYIN, ISOFORM B"/>
    <property type="match status" value="1"/>
</dbReference>
<evidence type="ECO:0000256" key="3">
    <source>
        <dbReference type="ARBA" id="ARBA00022989"/>
    </source>
</evidence>
<comment type="subcellular location">
    <subcellularLocation>
        <location evidence="1">Membrane</location>
        <topology evidence="1">Multi-pass membrane protein</topology>
    </subcellularLocation>
</comment>
<feature type="compositionally biased region" description="Low complexity" evidence="5">
    <location>
        <begin position="430"/>
        <end position="439"/>
    </location>
</feature>
<feature type="region of interest" description="Disordered" evidence="5">
    <location>
        <begin position="590"/>
        <end position="785"/>
    </location>
</feature>
<reference evidence="7" key="1">
    <citation type="journal article" date="2020" name="Fungal Divers.">
        <title>Resolving the Mortierellaceae phylogeny through synthesis of multi-gene phylogenetics and phylogenomics.</title>
        <authorList>
            <person name="Vandepol N."/>
            <person name="Liber J."/>
            <person name="Desiro A."/>
            <person name="Na H."/>
            <person name="Kennedy M."/>
            <person name="Barry K."/>
            <person name="Grigoriev I.V."/>
            <person name="Miller A.N."/>
            <person name="O'Donnell K."/>
            <person name="Stajich J.E."/>
            <person name="Bonito G."/>
        </authorList>
    </citation>
    <scope>NUCLEOTIDE SEQUENCE</scope>
    <source>
        <strain evidence="7">KOD1015</strain>
    </source>
</reference>
<dbReference type="InterPro" id="IPR008521">
    <property type="entry name" value="Mg_trans_NIPA"/>
</dbReference>
<evidence type="ECO:0000256" key="5">
    <source>
        <dbReference type="SAM" id="MobiDB-lite"/>
    </source>
</evidence>
<dbReference type="Pfam" id="PF05653">
    <property type="entry name" value="Mg_trans_NIPA"/>
    <property type="match status" value="1"/>
</dbReference>
<protein>
    <recommendedName>
        <fullName evidence="9">Magnesium transporter NIPA</fullName>
    </recommendedName>
</protein>
<evidence type="ECO:0000313" key="7">
    <source>
        <dbReference type="EMBL" id="KAF9584503.1"/>
    </source>
</evidence>
<keyword evidence="2 6" id="KW-0812">Transmembrane</keyword>
<comment type="caution">
    <text evidence="7">The sequence shown here is derived from an EMBL/GenBank/DDBJ whole genome shotgun (WGS) entry which is preliminary data.</text>
</comment>
<feature type="compositionally biased region" description="Basic and acidic residues" evidence="5">
    <location>
        <begin position="418"/>
        <end position="429"/>
    </location>
</feature>
<feature type="transmembrane region" description="Helical" evidence="6">
    <location>
        <begin position="6"/>
        <end position="22"/>
    </location>
</feature>
<feature type="transmembrane region" description="Helical" evidence="6">
    <location>
        <begin position="104"/>
        <end position="124"/>
    </location>
</feature>
<feature type="compositionally biased region" description="Polar residues" evidence="5">
    <location>
        <begin position="731"/>
        <end position="741"/>
    </location>
</feature>
<feature type="compositionally biased region" description="Basic and acidic residues" evidence="5">
    <location>
        <begin position="688"/>
        <end position="712"/>
    </location>
</feature>
<gene>
    <name evidence="7" type="ORF">BGW38_006221</name>
</gene>
<feature type="compositionally biased region" description="Acidic residues" evidence="5">
    <location>
        <begin position="776"/>
        <end position="785"/>
    </location>
</feature>
<dbReference type="EMBL" id="JAABOA010000397">
    <property type="protein sequence ID" value="KAF9584503.1"/>
    <property type="molecule type" value="Genomic_DNA"/>
</dbReference>
<dbReference type="OrthoDB" id="6428174at2759"/>
<name>A0A9P6FZL1_9FUNG</name>
<keyword evidence="3 6" id="KW-1133">Transmembrane helix</keyword>
<dbReference type="GO" id="GO:0015095">
    <property type="term" value="F:magnesium ion transmembrane transporter activity"/>
    <property type="evidence" value="ECO:0007669"/>
    <property type="project" value="InterPro"/>
</dbReference>
<sequence>MLQPGFLVWMAVLIIVSLILIFKAGPRWGREHMMVYITVCSLIGSLSVVATQGLGAAIVHNISTGEPQFTNWFIYLVIVFMVITLLTEINYLNKALNLFNTAMVTPTYYVTFTSATIITSAILYQGFNASVVAILTVCAGFLVICGGVLLLQTSKPVVHLHAPGASSSGISIIGTIDGGSGFIAGGDADDASIITAATASGRVTIEDLEPTAADMRASPFSSIRRIARDLRQQPSLGSAHYRGASGAAGAGTGSYYNSSHSPLYSSPLNPNRGAGAESLLNRKRRLSNAASVTGVASSASSGAGVMAYRPLQSRPQSIVGAHHLLVPGTTSGLPHSTMIMGPNDAQVRVQLCEIVVSDEKHGTTNRYQIYRPLPPRQQLSGDDKKALSKQQQAPLSSSRSSTIRFEQSPVNQASLQGLEEKPSEKDSSKDSNGVEVVVDMPEDPEAKNEATEQLGEKQTRPVSQYGQQHRPISGSMFMPPRLSISPATPPVSSGSSSTLTSTNEAQSPTATSPTSLSPTSPIVAGSFFMRPRFNRAPTSPTVSVSGAGGDIMEMNDPTHIGGRTVIAVEPVQAQPTYSLYIPPVLPMSSRTAGAPPSPRLNAKSSSASGLSQGGGTGGGEFTEKETNPSAGAVTDGKGSESTEQVRSGVDPADGLSSQPPSKPKRGFFGTLFHGRGRRDSDTPLPAHRKQEQEDQEKDEVSNEEEKRDEKDTIVPAAELSPTSSSSSNLSGADQTSTTNLVAPTGDQSHRIALNPVQAAAAAVFQRSKHPTRISEGEEEEDSEDA</sequence>